<evidence type="ECO:0000313" key="2">
    <source>
        <dbReference type="Proteomes" id="UP000034845"/>
    </source>
</evidence>
<protein>
    <submittedName>
        <fullName evidence="1">Uncharacterized protein</fullName>
    </submittedName>
</protein>
<dbReference type="Proteomes" id="UP000034845">
    <property type="component" value="Unassembled WGS sequence"/>
</dbReference>
<reference evidence="1 2" key="1">
    <citation type="journal article" date="2015" name="Nature">
        <title>rRNA introns, odd ribosomes, and small enigmatic genomes across a large radiation of phyla.</title>
        <authorList>
            <person name="Brown C.T."/>
            <person name="Hug L.A."/>
            <person name="Thomas B.C."/>
            <person name="Sharon I."/>
            <person name="Castelle C.J."/>
            <person name="Singh A."/>
            <person name="Wilkins M.J."/>
            <person name="Williams K.H."/>
            <person name="Banfield J.F."/>
        </authorList>
    </citation>
    <scope>NUCLEOTIDE SEQUENCE [LARGE SCALE GENOMIC DNA]</scope>
    <source>
        <strain evidence="2">GW2011_GWA1_39_13</strain>
    </source>
</reference>
<evidence type="ECO:0000313" key="1">
    <source>
        <dbReference type="EMBL" id="KKR02379.1"/>
    </source>
</evidence>
<gene>
    <name evidence="1" type="ORF">UT29_C0003G0035</name>
</gene>
<dbReference type="EMBL" id="LBWF01000003">
    <property type="protein sequence ID" value="KKR02379.1"/>
    <property type="molecule type" value="Genomic_DNA"/>
</dbReference>
<organism evidence="1 2">
    <name type="scientific">Yanofskybacteria sp. (strain GW2011_GWA1_39_13)</name>
    <dbReference type="NCBI Taxonomy" id="1619019"/>
    <lineage>
        <taxon>Bacteria</taxon>
        <taxon>Candidatus Yanofskyibacteriota</taxon>
    </lineage>
</organism>
<accession>A0A0G0ME72</accession>
<proteinExistence type="predicted"/>
<comment type="caution">
    <text evidence="1">The sequence shown here is derived from an EMBL/GenBank/DDBJ whole genome shotgun (WGS) entry which is preliminary data.</text>
</comment>
<dbReference type="AlphaFoldDB" id="A0A0G0ME72"/>
<name>A0A0G0ME72_YANXG</name>
<sequence length="316" mass="35801">MFKETPPSSIAINHENLSEAEEKAFGLLKTRYEKAAIDMAKFEKVAGYGEARVKRDRERSENKKREIRELGTGPTKKAQLLEALLTEQIELSNWFGENTFTIVPAEFDDLFHGVDLALEIEDADGIKHLALGVDVTSSSRSIQKKLKIIKDHIANGTLTSMEYFHSEDHNPDFYGTMSNIPQVVIGIDGKTIKELGELWMSAYGFTKLRNSSKQEPLSPESEEHQKKLHKEALQKLADHRVQTLLLEEMKMQLTVFHKFAKEKGQNEVADKFLSTLNLIDSILSSKETPSIDDVFKNQEDSVFQSLADVLNDFDNL</sequence>